<dbReference type="InterPro" id="IPR050860">
    <property type="entry name" value="FeoB_GTPase"/>
</dbReference>
<dbReference type="GO" id="GO:0015093">
    <property type="term" value="F:ferrous iron transmembrane transporter activity"/>
    <property type="evidence" value="ECO:0007669"/>
    <property type="project" value="UniProtKB-UniRule"/>
</dbReference>
<dbReference type="PRINTS" id="PR00326">
    <property type="entry name" value="GTP1OBG"/>
</dbReference>
<evidence type="ECO:0000256" key="2">
    <source>
        <dbReference type="ARBA" id="ARBA00022448"/>
    </source>
</evidence>
<evidence type="ECO:0000256" key="4">
    <source>
        <dbReference type="ARBA" id="ARBA00022496"/>
    </source>
</evidence>
<comment type="function">
    <text evidence="16">Probable transporter of a GTP-driven Fe(2+) uptake system.</text>
</comment>
<comment type="subcellular location">
    <subcellularLocation>
        <location evidence="1 16">Cell inner membrane</location>
        <topology evidence="1 16">Multi-pass membrane protein</topology>
    </subcellularLocation>
</comment>
<dbReference type="InterPro" id="IPR011642">
    <property type="entry name" value="Gate_dom"/>
</dbReference>
<dbReference type="Pfam" id="PF17910">
    <property type="entry name" value="FeoB_Cyto"/>
    <property type="match status" value="1"/>
</dbReference>
<feature type="transmembrane region" description="Helical" evidence="16">
    <location>
        <begin position="299"/>
        <end position="324"/>
    </location>
</feature>
<proteinExistence type="inferred from homology"/>
<dbReference type="InterPro" id="IPR027417">
    <property type="entry name" value="P-loop_NTPase"/>
</dbReference>
<dbReference type="InterPro" id="IPR005225">
    <property type="entry name" value="Small_GTP-bd"/>
</dbReference>
<dbReference type="Pfam" id="PF07670">
    <property type="entry name" value="Gate"/>
    <property type="match status" value="2"/>
</dbReference>
<dbReference type="InterPro" id="IPR003373">
    <property type="entry name" value="Fe2_transport_prot-B"/>
</dbReference>
<keyword evidence="15" id="KW-0479">Metal-binding</keyword>
<keyword evidence="10" id="KW-0406">Ion transport</keyword>
<feature type="binding site" evidence="15">
    <location>
        <position position="25"/>
    </location>
    <ligand>
        <name>Mg(2+)</name>
        <dbReference type="ChEBI" id="CHEBI:18420"/>
        <label>2</label>
    </ligand>
</feature>
<keyword evidence="11 14" id="KW-0342">GTP-binding</keyword>
<evidence type="ECO:0000256" key="7">
    <source>
        <dbReference type="ARBA" id="ARBA00022741"/>
    </source>
</evidence>
<feature type="transmembrane region" description="Helical" evidence="16">
    <location>
        <begin position="354"/>
        <end position="379"/>
    </location>
</feature>
<dbReference type="CDD" id="cd01879">
    <property type="entry name" value="FeoB"/>
    <property type="match status" value="1"/>
</dbReference>
<evidence type="ECO:0000256" key="10">
    <source>
        <dbReference type="ARBA" id="ARBA00023065"/>
    </source>
</evidence>
<keyword evidence="17" id="KW-0175">Coiled coil</keyword>
<feature type="transmembrane region" description="Helical" evidence="16">
    <location>
        <begin position="671"/>
        <end position="695"/>
    </location>
</feature>
<dbReference type="GO" id="GO:0005886">
    <property type="term" value="C:plasma membrane"/>
    <property type="evidence" value="ECO:0007669"/>
    <property type="project" value="UniProtKB-SubCell"/>
</dbReference>
<dbReference type="Gene3D" id="1.10.287.1770">
    <property type="match status" value="1"/>
</dbReference>
<gene>
    <name evidence="19" type="ORF">SAMN02745728_00050</name>
</gene>
<dbReference type="STRING" id="1121455.SAMN02745728_00050"/>
<evidence type="ECO:0000256" key="5">
    <source>
        <dbReference type="ARBA" id="ARBA00022519"/>
    </source>
</evidence>
<evidence type="ECO:0000259" key="18">
    <source>
        <dbReference type="PROSITE" id="PS51711"/>
    </source>
</evidence>
<dbReference type="PANTHER" id="PTHR43185:SF1">
    <property type="entry name" value="FE(2+) TRANSPORTER FEOB"/>
    <property type="match status" value="1"/>
</dbReference>
<keyword evidence="4 16" id="KW-0410">Iron transport</keyword>
<feature type="binding site" evidence="14">
    <location>
        <begin position="11"/>
        <end position="18"/>
    </location>
    <ligand>
        <name>GTP</name>
        <dbReference type="ChEBI" id="CHEBI:37565"/>
        <label>1</label>
    </ligand>
</feature>
<evidence type="ECO:0000256" key="15">
    <source>
        <dbReference type="PIRSR" id="PIRSR603373-2"/>
    </source>
</evidence>
<feature type="transmembrane region" description="Helical" evidence="16">
    <location>
        <begin position="707"/>
        <end position="727"/>
    </location>
</feature>
<feature type="coiled-coil region" evidence="17">
    <location>
        <begin position="556"/>
        <end position="590"/>
    </location>
</feature>
<dbReference type="AlphaFoldDB" id="A0A1M7RR21"/>
<keyword evidence="3" id="KW-1003">Cell membrane</keyword>
<keyword evidence="12 16" id="KW-0472">Membrane</keyword>
<organism evidence="19 20">
    <name type="scientific">Desulfovibrio litoralis DSM 11393</name>
    <dbReference type="NCBI Taxonomy" id="1121455"/>
    <lineage>
        <taxon>Bacteria</taxon>
        <taxon>Pseudomonadati</taxon>
        <taxon>Thermodesulfobacteriota</taxon>
        <taxon>Desulfovibrionia</taxon>
        <taxon>Desulfovibrionales</taxon>
        <taxon>Desulfovibrionaceae</taxon>
        <taxon>Desulfovibrio</taxon>
    </lineage>
</organism>
<feature type="domain" description="FeoB-type G" evidence="18">
    <location>
        <begin position="4"/>
        <end position="166"/>
    </location>
</feature>
<evidence type="ECO:0000256" key="1">
    <source>
        <dbReference type="ARBA" id="ARBA00004429"/>
    </source>
</evidence>
<evidence type="ECO:0000256" key="11">
    <source>
        <dbReference type="ARBA" id="ARBA00023134"/>
    </source>
</evidence>
<feature type="binding site" evidence="14">
    <location>
        <begin position="117"/>
        <end position="120"/>
    </location>
    <ligand>
        <name>GTP</name>
        <dbReference type="ChEBI" id="CHEBI:37565"/>
        <label>1</label>
    </ligand>
</feature>
<name>A0A1M7RR21_9BACT</name>
<evidence type="ECO:0000313" key="20">
    <source>
        <dbReference type="Proteomes" id="UP000186469"/>
    </source>
</evidence>
<keyword evidence="5" id="KW-0997">Cell inner membrane</keyword>
<feature type="binding site" evidence="14">
    <location>
        <begin position="57"/>
        <end position="60"/>
    </location>
    <ligand>
        <name>GTP</name>
        <dbReference type="ChEBI" id="CHEBI:37565"/>
        <label>1</label>
    </ligand>
</feature>
<evidence type="ECO:0000256" key="17">
    <source>
        <dbReference type="SAM" id="Coils"/>
    </source>
</evidence>
<dbReference type="Pfam" id="PF07664">
    <property type="entry name" value="FeoB_C"/>
    <property type="match status" value="1"/>
</dbReference>
<keyword evidence="20" id="KW-1185">Reference proteome</keyword>
<evidence type="ECO:0000256" key="3">
    <source>
        <dbReference type="ARBA" id="ARBA00022475"/>
    </source>
</evidence>
<sequence>MEKHFTIALAGNPNSGKTTSFNSLTGSHQHVVNYPGVTVEKKIGYTKLDETKVELIDLPGTYSLTAYSQEEIVARRVLIEDKPDVALAVLNSVALERNLYLVLQIMELGVPVVLALNMIDEAKEQGMTINAKKLSELLGVPVIETIAKTGEGLKTALAESIKFAEEKKANKITPLVISYGTDIDLTLDKLSEKINQYPELINQYPTRWLALKFIENDFDIKQQIAKQNLELHNFLETQVNELTKHLQTTLGTFPEAVIADYRYGFISSLMRNGIVQRKENNAERIARSDKIDQVLTNKLFGPLILLAILYLIYELTFTLGAYPMEWLEALFGWLGDFATTHLADGLFKSLVVDGIIAGVGGVLVFVPLLMITFFLIAILEDSGYMARMAYMLDRIFRVFGLHGNSVMPFIVAGGIAGGCAVPGVMSSRTLRSPREKLATVLTVPFMNCGAKLPVFLLIIGAFFSQYQTIIMFGITLLGWLIALIVARILRSTVISGPSTPFVMELPPYRFPTLLGLCIHTIERTWEYIRRAITILLAVSVLLWAAMTFPILSQEEQAKTETQITLVEQKLEEFKNNTNAEQNSKKQLLLELEGLKTKAFHHTYAGRLGTFLEPITQYAGFDWRTNIALIGGTAAKEVIVSTLGTAYAITNTGDEDSATQSLSARLANDPSWSIATALSLIIFVLIYAPCIVTLVVIRQETGSWKWTFFSLIFNTALAYVLAVCVYQVSLKFLN</sequence>
<dbReference type="GO" id="GO:0005525">
    <property type="term" value="F:GTP binding"/>
    <property type="evidence" value="ECO:0007669"/>
    <property type="project" value="UniProtKB-KW"/>
</dbReference>
<keyword evidence="9 16" id="KW-0408">Iron</keyword>
<evidence type="ECO:0000313" key="19">
    <source>
        <dbReference type="EMBL" id="SHN48807.1"/>
    </source>
</evidence>
<dbReference type="FunFam" id="3.40.50.300:FF:000426">
    <property type="entry name" value="Ferrous iron transport protein B"/>
    <property type="match status" value="1"/>
</dbReference>
<feature type="transmembrane region" description="Helical" evidence="16">
    <location>
        <begin position="399"/>
        <end position="425"/>
    </location>
</feature>
<dbReference type="InterPro" id="IPR011640">
    <property type="entry name" value="Fe2_transport_prot_B_C"/>
</dbReference>
<feature type="binding site" evidence="15">
    <location>
        <position position="23"/>
    </location>
    <ligand>
        <name>Mg(2+)</name>
        <dbReference type="ChEBI" id="CHEBI:18420"/>
        <label>2</label>
    </ligand>
</feature>
<dbReference type="OrthoDB" id="9809127at2"/>
<keyword evidence="6 16" id="KW-0812">Transmembrane</keyword>
<feature type="transmembrane region" description="Helical" evidence="16">
    <location>
        <begin position="469"/>
        <end position="489"/>
    </location>
</feature>
<evidence type="ECO:0000256" key="12">
    <source>
        <dbReference type="ARBA" id="ARBA00023136"/>
    </source>
</evidence>
<feature type="transmembrane region" description="Helical" evidence="16">
    <location>
        <begin position="531"/>
        <end position="551"/>
    </location>
</feature>
<dbReference type="Pfam" id="PF02421">
    <property type="entry name" value="FeoB_N"/>
    <property type="match status" value="1"/>
</dbReference>
<evidence type="ECO:0000256" key="13">
    <source>
        <dbReference type="NCBIfam" id="TIGR00437"/>
    </source>
</evidence>
<dbReference type="SUPFAM" id="SSF52540">
    <property type="entry name" value="P-loop containing nucleoside triphosphate hydrolases"/>
    <property type="match status" value="1"/>
</dbReference>
<dbReference type="InterPro" id="IPR041069">
    <property type="entry name" value="FeoB_Cyto"/>
</dbReference>
<feature type="binding site" evidence="15">
    <location>
        <position position="26"/>
    </location>
    <ligand>
        <name>Mg(2+)</name>
        <dbReference type="ChEBI" id="CHEBI:18420"/>
        <label>2</label>
    </ligand>
</feature>
<evidence type="ECO:0000256" key="9">
    <source>
        <dbReference type="ARBA" id="ARBA00023004"/>
    </source>
</evidence>
<evidence type="ECO:0000256" key="8">
    <source>
        <dbReference type="ARBA" id="ARBA00022989"/>
    </source>
</evidence>
<dbReference type="RefSeq" id="WP_072695325.1">
    <property type="nucleotide sequence ID" value="NZ_FRDI01000002.1"/>
</dbReference>
<dbReference type="PROSITE" id="PS51711">
    <property type="entry name" value="G_FEOB"/>
    <property type="match status" value="1"/>
</dbReference>
<dbReference type="NCBIfam" id="TIGR00437">
    <property type="entry name" value="feoB"/>
    <property type="match status" value="1"/>
</dbReference>
<protein>
    <recommendedName>
        <fullName evidence="13 16">Ferrous iron transport protein B</fullName>
    </recommendedName>
</protein>
<dbReference type="NCBIfam" id="TIGR00231">
    <property type="entry name" value="small_GTP"/>
    <property type="match status" value="1"/>
</dbReference>
<dbReference type="InterPro" id="IPR006073">
    <property type="entry name" value="GTP-bd"/>
</dbReference>
<dbReference type="Gene3D" id="3.40.50.300">
    <property type="entry name" value="P-loop containing nucleotide triphosphate hydrolases"/>
    <property type="match status" value="1"/>
</dbReference>
<dbReference type="EMBL" id="FRDI01000002">
    <property type="protein sequence ID" value="SHN48807.1"/>
    <property type="molecule type" value="Genomic_DNA"/>
</dbReference>
<evidence type="ECO:0000256" key="16">
    <source>
        <dbReference type="RuleBase" id="RU362098"/>
    </source>
</evidence>
<dbReference type="InterPro" id="IPR030389">
    <property type="entry name" value="G_FEOB_dom"/>
</dbReference>
<accession>A0A1M7RR21</accession>
<reference evidence="19 20" key="1">
    <citation type="submission" date="2016-12" db="EMBL/GenBank/DDBJ databases">
        <authorList>
            <person name="Song W.-J."/>
            <person name="Kurnit D.M."/>
        </authorList>
    </citation>
    <scope>NUCLEOTIDE SEQUENCE [LARGE SCALE GENOMIC DNA]</scope>
    <source>
        <strain evidence="19 20">DSM 11393</strain>
    </source>
</reference>
<dbReference type="GO" id="GO:0046872">
    <property type="term" value="F:metal ion binding"/>
    <property type="evidence" value="ECO:0007669"/>
    <property type="project" value="UniProtKB-KW"/>
</dbReference>
<feature type="binding site" evidence="15">
    <location>
        <position position="22"/>
    </location>
    <ligand>
        <name>Mg(2+)</name>
        <dbReference type="ChEBI" id="CHEBI:18420"/>
        <label>1</label>
    </ligand>
</feature>
<dbReference type="Proteomes" id="UP000186469">
    <property type="component" value="Unassembled WGS sequence"/>
</dbReference>
<comment type="similarity">
    <text evidence="16">Belongs to the TRAFAC class TrmE-Era-EngA-EngB-Septin-like GTPase superfamily. FeoB GTPase (TC 9.A.8) family.</text>
</comment>
<keyword evidence="7 14" id="KW-0547">Nucleotide-binding</keyword>
<keyword evidence="2 16" id="KW-0813">Transport</keyword>
<evidence type="ECO:0000256" key="6">
    <source>
        <dbReference type="ARBA" id="ARBA00022692"/>
    </source>
</evidence>
<dbReference type="PANTHER" id="PTHR43185">
    <property type="entry name" value="FERROUS IRON TRANSPORT PROTEIN B"/>
    <property type="match status" value="1"/>
</dbReference>
<evidence type="ECO:0000256" key="14">
    <source>
        <dbReference type="PIRSR" id="PIRSR603373-1"/>
    </source>
</evidence>
<feature type="binding site" evidence="14">
    <location>
        <begin position="36"/>
        <end position="40"/>
    </location>
    <ligand>
        <name>GTP</name>
        <dbReference type="ChEBI" id="CHEBI:37565"/>
        <label>1</label>
    </ligand>
</feature>
<keyword evidence="15" id="KW-0460">Magnesium</keyword>
<feature type="transmembrane region" description="Helical" evidence="16">
    <location>
        <begin position="437"/>
        <end position="463"/>
    </location>
</feature>
<keyword evidence="8 16" id="KW-1133">Transmembrane helix</keyword>